<evidence type="ECO:0000313" key="7">
    <source>
        <dbReference type="EMBL" id="GLK76672.1"/>
    </source>
</evidence>
<dbReference type="Pfam" id="PF01694">
    <property type="entry name" value="Rhomboid"/>
    <property type="match status" value="1"/>
</dbReference>
<dbReference type="Gene3D" id="1.20.1540.10">
    <property type="entry name" value="Rhomboid-like"/>
    <property type="match status" value="1"/>
</dbReference>
<keyword evidence="4 5" id="KW-0472">Membrane</keyword>
<evidence type="ECO:0000256" key="2">
    <source>
        <dbReference type="ARBA" id="ARBA00022692"/>
    </source>
</evidence>
<dbReference type="GO" id="GO:0006508">
    <property type="term" value="P:proteolysis"/>
    <property type="evidence" value="ECO:0007669"/>
    <property type="project" value="UniProtKB-KW"/>
</dbReference>
<gene>
    <name evidence="7" type="ORF">GCM10008171_19260</name>
</gene>
<dbReference type="SUPFAM" id="SSF144091">
    <property type="entry name" value="Rhomboid-like"/>
    <property type="match status" value="1"/>
</dbReference>
<protein>
    <submittedName>
        <fullName evidence="7">Rhomboid family intramembrane serine protease</fullName>
    </submittedName>
</protein>
<feature type="domain" description="Peptidase S54 rhomboid" evidence="6">
    <location>
        <begin position="73"/>
        <end position="218"/>
    </location>
</feature>
<dbReference type="InterPro" id="IPR022764">
    <property type="entry name" value="Peptidase_S54_rhomboid_dom"/>
</dbReference>
<dbReference type="EMBL" id="BSFK01000010">
    <property type="protein sequence ID" value="GLK76672.1"/>
    <property type="molecule type" value="Genomic_DNA"/>
</dbReference>
<name>A0A9W6JGL8_9HYPH</name>
<dbReference type="AlphaFoldDB" id="A0A9W6JGL8"/>
<dbReference type="PANTHER" id="PTHR43731">
    <property type="entry name" value="RHOMBOID PROTEASE"/>
    <property type="match status" value="1"/>
</dbReference>
<evidence type="ECO:0000256" key="5">
    <source>
        <dbReference type="SAM" id="Phobius"/>
    </source>
</evidence>
<feature type="transmembrane region" description="Helical" evidence="5">
    <location>
        <begin position="198"/>
        <end position="217"/>
    </location>
</feature>
<keyword evidence="7" id="KW-0645">Protease</keyword>
<evidence type="ECO:0000259" key="6">
    <source>
        <dbReference type="Pfam" id="PF01694"/>
    </source>
</evidence>
<dbReference type="RefSeq" id="WP_271204545.1">
    <property type="nucleotide sequence ID" value="NZ_BSFK01000010.1"/>
</dbReference>
<feature type="transmembrane region" description="Helical" evidence="5">
    <location>
        <begin position="175"/>
        <end position="192"/>
    </location>
</feature>
<feature type="transmembrane region" description="Helical" evidence="5">
    <location>
        <begin position="17"/>
        <end position="34"/>
    </location>
</feature>
<dbReference type="InterPro" id="IPR035952">
    <property type="entry name" value="Rhomboid-like_sf"/>
</dbReference>
<organism evidence="7 8">
    <name type="scientific">Methylopila jiangsuensis</name>
    <dbReference type="NCBI Taxonomy" id="586230"/>
    <lineage>
        <taxon>Bacteria</taxon>
        <taxon>Pseudomonadati</taxon>
        <taxon>Pseudomonadota</taxon>
        <taxon>Alphaproteobacteria</taxon>
        <taxon>Hyphomicrobiales</taxon>
        <taxon>Methylopilaceae</taxon>
        <taxon>Methylopila</taxon>
    </lineage>
</organism>
<keyword evidence="2 5" id="KW-0812">Transmembrane</keyword>
<feature type="transmembrane region" description="Helical" evidence="5">
    <location>
        <begin position="136"/>
        <end position="155"/>
    </location>
</feature>
<sequence>MFVPILDDAPVRRIRHAWVNNGFIALCAVIYVVFQSGWIFPAATGAAVSFGLIPSVLFGDAVLPAGYDVVPAWATLVTSLVLHGGVLHLAGNLLFLWVFGDNVEDDLGHVRYVLFVLLCGIGGGVAHAAAASNPDAPLVGASGVVAGVVAAYVMLHPQVKVWVLVFYRLPVRLRAFWIIGAWVAFQLGNALLAGETQVAWWAHVGGFLTGAVLVVALKRRDVPLFDRDLNARIRRRGAEAAAEDAA</sequence>
<evidence type="ECO:0000256" key="4">
    <source>
        <dbReference type="ARBA" id="ARBA00023136"/>
    </source>
</evidence>
<evidence type="ECO:0000256" key="3">
    <source>
        <dbReference type="ARBA" id="ARBA00022989"/>
    </source>
</evidence>
<comment type="subcellular location">
    <subcellularLocation>
        <location evidence="1">Membrane</location>
        <topology evidence="1">Multi-pass membrane protein</topology>
    </subcellularLocation>
</comment>
<dbReference type="InterPro" id="IPR050925">
    <property type="entry name" value="Rhomboid_protease_S54"/>
</dbReference>
<accession>A0A9W6JGL8</accession>
<reference evidence="7" key="1">
    <citation type="journal article" date="2014" name="Int. J. Syst. Evol. Microbiol.">
        <title>Complete genome sequence of Corynebacterium casei LMG S-19264T (=DSM 44701T), isolated from a smear-ripened cheese.</title>
        <authorList>
            <consortium name="US DOE Joint Genome Institute (JGI-PGF)"/>
            <person name="Walter F."/>
            <person name="Albersmeier A."/>
            <person name="Kalinowski J."/>
            <person name="Ruckert C."/>
        </authorList>
    </citation>
    <scope>NUCLEOTIDE SEQUENCE</scope>
    <source>
        <strain evidence="7">VKM B-2555</strain>
    </source>
</reference>
<dbReference type="Proteomes" id="UP001143364">
    <property type="component" value="Unassembled WGS sequence"/>
</dbReference>
<reference evidence="7" key="2">
    <citation type="submission" date="2023-01" db="EMBL/GenBank/DDBJ databases">
        <authorList>
            <person name="Sun Q."/>
            <person name="Evtushenko L."/>
        </authorList>
    </citation>
    <scope>NUCLEOTIDE SEQUENCE</scope>
    <source>
        <strain evidence="7">VKM B-2555</strain>
    </source>
</reference>
<evidence type="ECO:0000256" key="1">
    <source>
        <dbReference type="ARBA" id="ARBA00004141"/>
    </source>
</evidence>
<dbReference type="GO" id="GO:0004252">
    <property type="term" value="F:serine-type endopeptidase activity"/>
    <property type="evidence" value="ECO:0007669"/>
    <property type="project" value="InterPro"/>
</dbReference>
<dbReference type="GO" id="GO:0016020">
    <property type="term" value="C:membrane"/>
    <property type="evidence" value="ECO:0007669"/>
    <property type="project" value="UniProtKB-SubCell"/>
</dbReference>
<proteinExistence type="predicted"/>
<dbReference type="PANTHER" id="PTHR43731:SF26">
    <property type="entry name" value="RHOMBOID-LIKE PROTEIN 10, CHLOROPLASTIC"/>
    <property type="match status" value="1"/>
</dbReference>
<keyword evidence="7" id="KW-0378">Hydrolase</keyword>
<keyword evidence="3 5" id="KW-1133">Transmembrane helix</keyword>
<comment type="caution">
    <text evidence="7">The sequence shown here is derived from an EMBL/GenBank/DDBJ whole genome shotgun (WGS) entry which is preliminary data.</text>
</comment>
<feature type="transmembrane region" description="Helical" evidence="5">
    <location>
        <begin position="112"/>
        <end position="130"/>
    </location>
</feature>
<feature type="transmembrane region" description="Helical" evidence="5">
    <location>
        <begin position="73"/>
        <end position="100"/>
    </location>
</feature>
<evidence type="ECO:0000313" key="8">
    <source>
        <dbReference type="Proteomes" id="UP001143364"/>
    </source>
</evidence>
<keyword evidence="8" id="KW-1185">Reference proteome</keyword>